<proteinExistence type="predicted"/>
<sequence>MLNWPLRRRTYGARPACPCPYVKNTTELGSSCGRDSGVIRDIHVYCNFTSLFALSATTRRQVAGRFTKFKLHIRGADMYGHESGWKICNGGRHGHELDRVSGAVAVHVGTTRNTLSRAYGARCTCVQRHLSKYARPRPVSRIPVASPGDSITFATPPPLSANASATEEPQGALSFLLLAVWPCQRCSTCCPASQRYRSAYATAQSYTHVAS</sequence>
<reference evidence="1 2" key="1">
    <citation type="journal article" date="2016" name="Mol. Biol. Evol.">
        <title>Comparative Genomics of Early-Diverging Mushroom-Forming Fungi Provides Insights into the Origins of Lignocellulose Decay Capabilities.</title>
        <authorList>
            <person name="Nagy L.G."/>
            <person name="Riley R."/>
            <person name="Tritt A."/>
            <person name="Adam C."/>
            <person name="Daum C."/>
            <person name="Floudas D."/>
            <person name="Sun H."/>
            <person name="Yadav J.S."/>
            <person name="Pangilinan J."/>
            <person name="Larsson K.H."/>
            <person name="Matsuura K."/>
            <person name="Barry K."/>
            <person name="Labutti K."/>
            <person name="Kuo R."/>
            <person name="Ohm R.A."/>
            <person name="Bhattacharya S.S."/>
            <person name="Shirouzu T."/>
            <person name="Yoshinaga Y."/>
            <person name="Martin F.M."/>
            <person name="Grigoriev I.V."/>
            <person name="Hibbett D.S."/>
        </authorList>
    </citation>
    <scope>NUCLEOTIDE SEQUENCE [LARGE SCALE GENOMIC DNA]</scope>
    <source>
        <strain evidence="1 2">HHB12029</strain>
    </source>
</reference>
<organism evidence="1 2">
    <name type="scientific">Exidia glandulosa HHB12029</name>
    <dbReference type="NCBI Taxonomy" id="1314781"/>
    <lineage>
        <taxon>Eukaryota</taxon>
        <taxon>Fungi</taxon>
        <taxon>Dikarya</taxon>
        <taxon>Basidiomycota</taxon>
        <taxon>Agaricomycotina</taxon>
        <taxon>Agaricomycetes</taxon>
        <taxon>Auriculariales</taxon>
        <taxon>Exidiaceae</taxon>
        <taxon>Exidia</taxon>
    </lineage>
</organism>
<gene>
    <name evidence="1" type="ORF">EXIGLDRAFT_177454</name>
</gene>
<keyword evidence="2" id="KW-1185">Reference proteome</keyword>
<dbReference type="AlphaFoldDB" id="A0A165F4L0"/>
<evidence type="ECO:0000313" key="1">
    <source>
        <dbReference type="EMBL" id="KZV88376.1"/>
    </source>
</evidence>
<evidence type="ECO:0000313" key="2">
    <source>
        <dbReference type="Proteomes" id="UP000077266"/>
    </source>
</evidence>
<dbReference type="InParanoid" id="A0A165F4L0"/>
<protein>
    <submittedName>
        <fullName evidence="1">Uncharacterized protein</fullName>
    </submittedName>
</protein>
<accession>A0A165F4L0</accession>
<name>A0A165F4L0_EXIGL</name>
<dbReference type="EMBL" id="KV426101">
    <property type="protein sequence ID" value="KZV88376.1"/>
    <property type="molecule type" value="Genomic_DNA"/>
</dbReference>
<dbReference type="Proteomes" id="UP000077266">
    <property type="component" value="Unassembled WGS sequence"/>
</dbReference>